<feature type="region of interest" description="Disordered" evidence="1">
    <location>
        <begin position="272"/>
        <end position="314"/>
    </location>
</feature>
<feature type="compositionally biased region" description="Basic and acidic residues" evidence="1">
    <location>
        <begin position="387"/>
        <end position="399"/>
    </location>
</feature>
<feature type="region of interest" description="Disordered" evidence="1">
    <location>
        <begin position="198"/>
        <end position="238"/>
    </location>
</feature>
<reference evidence="2" key="1">
    <citation type="submission" date="2019-10" db="EMBL/GenBank/DDBJ databases">
        <authorList>
            <consortium name="DOE Joint Genome Institute"/>
            <person name="Kuo A."/>
            <person name="Miyauchi S."/>
            <person name="Kiss E."/>
            <person name="Drula E."/>
            <person name="Kohler A."/>
            <person name="Sanchez-Garcia M."/>
            <person name="Andreopoulos B."/>
            <person name="Barry K.W."/>
            <person name="Bonito G."/>
            <person name="Buee M."/>
            <person name="Carver A."/>
            <person name="Chen C."/>
            <person name="Cichocki N."/>
            <person name="Clum A."/>
            <person name="Culley D."/>
            <person name="Crous P.W."/>
            <person name="Fauchery L."/>
            <person name="Girlanda M."/>
            <person name="Hayes R."/>
            <person name="Keri Z."/>
            <person name="LaButti K."/>
            <person name="Lipzen A."/>
            <person name="Lombard V."/>
            <person name="Magnuson J."/>
            <person name="Maillard F."/>
            <person name="Morin E."/>
            <person name="Murat C."/>
            <person name="Nolan M."/>
            <person name="Ohm R."/>
            <person name="Pangilinan J."/>
            <person name="Pereira M."/>
            <person name="Perotto S."/>
            <person name="Peter M."/>
            <person name="Riley R."/>
            <person name="Sitrit Y."/>
            <person name="Stielow B."/>
            <person name="Szollosi G."/>
            <person name="Zifcakova L."/>
            <person name="Stursova M."/>
            <person name="Spatafora J.W."/>
            <person name="Tedersoo L."/>
            <person name="Vaario L.-M."/>
            <person name="Yamada A."/>
            <person name="Yan M."/>
            <person name="Wang P."/>
            <person name="Xu J."/>
            <person name="Bruns T."/>
            <person name="Baldrian P."/>
            <person name="Vilgalys R."/>
            <person name="Henrissat B."/>
            <person name="Grigoriev I.V."/>
            <person name="Hibbett D."/>
            <person name="Nagy L.G."/>
            <person name="Martin F.M."/>
        </authorList>
    </citation>
    <scope>NUCLEOTIDE SEQUENCE</scope>
    <source>
        <strain evidence="2">BED1</strain>
    </source>
</reference>
<evidence type="ECO:0000256" key="1">
    <source>
        <dbReference type="SAM" id="MobiDB-lite"/>
    </source>
</evidence>
<evidence type="ECO:0008006" key="4">
    <source>
        <dbReference type="Google" id="ProtNLM"/>
    </source>
</evidence>
<evidence type="ECO:0000313" key="2">
    <source>
        <dbReference type="EMBL" id="KAF8436344.1"/>
    </source>
</evidence>
<sequence length="418" mass="47827">MSNPITSIANIKQWPEARLVEHQDDDDKTSEAKFAEHWRRAKARKEEQERHRREDEKQRRAAEEAEALPQIIVIKASIKPSVSVRIRPSVVQGFRMQSGLFSFRLRKKVPLVVVVRRPKPSVRIRTIRVRIVFRSSVSVSGSSSDPFNHYLTSPSHPFQPHNFLVPLGRDHTRTHTISLFLWDSTPVIYFTARRKTEEAQRKTEEAQRKKEAEEAARKRAVEIKAQQSADKGKGRAPPQCTRCEFRGLECEVGPGKATSCLECREAKVKCERPGTEKSEKRRRRVDSEAGPSKKRKRTLEDTAELSDGGDEKDVKTLPQLGALLVDAIRGIQETLLQQNRRLDKQNELLGELVDLKMRKIFGEKEEEEDDSEEEAEELPEEELAELASEKEENAQRELAEVLAEGAEEHSEAEENTME</sequence>
<accession>A0AAD4BPD7</accession>
<name>A0AAD4BPD7_BOLED</name>
<keyword evidence="3" id="KW-1185">Reference proteome</keyword>
<evidence type="ECO:0000313" key="3">
    <source>
        <dbReference type="Proteomes" id="UP001194468"/>
    </source>
</evidence>
<gene>
    <name evidence="2" type="ORF">L210DRAFT_3648110</name>
</gene>
<feature type="compositionally biased region" description="Basic and acidic residues" evidence="1">
    <location>
        <begin position="198"/>
        <end position="222"/>
    </location>
</feature>
<proteinExistence type="predicted"/>
<dbReference type="AlphaFoldDB" id="A0AAD4BPD7"/>
<comment type="caution">
    <text evidence="2">The sequence shown here is derived from an EMBL/GenBank/DDBJ whole genome shotgun (WGS) entry which is preliminary data.</text>
</comment>
<dbReference type="Proteomes" id="UP001194468">
    <property type="component" value="Unassembled WGS sequence"/>
</dbReference>
<protein>
    <recommendedName>
        <fullName evidence="4">Zn(2)-C6 fungal-type domain-containing protein</fullName>
    </recommendedName>
</protein>
<organism evidence="2 3">
    <name type="scientific">Boletus edulis BED1</name>
    <dbReference type="NCBI Taxonomy" id="1328754"/>
    <lineage>
        <taxon>Eukaryota</taxon>
        <taxon>Fungi</taxon>
        <taxon>Dikarya</taxon>
        <taxon>Basidiomycota</taxon>
        <taxon>Agaricomycotina</taxon>
        <taxon>Agaricomycetes</taxon>
        <taxon>Agaricomycetidae</taxon>
        <taxon>Boletales</taxon>
        <taxon>Boletineae</taxon>
        <taxon>Boletaceae</taxon>
        <taxon>Boletoideae</taxon>
        <taxon>Boletus</taxon>
    </lineage>
</organism>
<dbReference type="EMBL" id="WHUW01000022">
    <property type="protein sequence ID" value="KAF8436344.1"/>
    <property type="molecule type" value="Genomic_DNA"/>
</dbReference>
<feature type="region of interest" description="Disordered" evidence="1">
    <location>
        <begin position="361"/>
        <end position="418"/>
    </location>
</feature>
<reference evidence="2" key="2">
    <citation type="journal article" date="2020" name="Nat. Commun.">
        <title>Large-scale genome sequencing of mycorrhizal fungi provides insights into the early evolution of symbiotic traits.</title>
        <authorList>
            <person name="Miyauchi S."/>
            <person name="Kiss E."/>
            <person name="Kuo A."/>
            <person name="Drula E."/>
            <person name="Kohler A."/>
            <person name="Sanchez-Garcia M."/>
            <person name="Morin E."/>
            <person name="Andreopoulos B."/>
            <person name="Barry K.W."/>
            <person name="Bonito G."/>
            <person name="Buee M."/>
            <person name="Carver A."/>
            <person name="Chen C."/>
            <person name="Cichocki N."/>
            <person name="Clum A."/>
            <person name="Culley D."/>
            <person name="Crous P.W."/>
            <person name="Fauchery L."/>
            <person name="Girlanda M."/>
            <person name="Hayes R.D."/>
            <person name="Keri Z."/>
            <person name="LaButti K."/>
            <person name="Lipzen A."/>
            <person name="Lombard V."/>
            <person name="Magnuson J."/>
            <person name="Maillard F."/>
            <person name="Murat C."/>
            <person name="Nolan M."/>
            <person name="Ohm R.A."/>
            <person name="Pangilinan J."/>
            <person name="Pereira M.F."/>
            <person name="Perotto S."/>
            <person name="Peter M."/>
            <person name="Pfister S."/>
            <person name="Riley R."/>
            <person name="Sitrit Y."/>
            <person name="Stielow J.B."/>
            <person name="Szollosi G."/>
            <person name="Zifcakova L."/>
            <person name="Stursova M."/>
            <person name="Spatafora J.W."/>
            <person name="Tedersoo L."/>
            <person name="Vaario L.M."/>
            <person name="Yamada A."/>
            <person name="Yan M."/>
            <person name="Wang P."/>
            <person name="Xu J."/>
            <person name="Bruns T."/>
            <person name="Baldrian P."/>
            <person name="Vilgalys R."/>
            <person name="Dunand C."/>
            <person name="Henrissat B."/>
            <person name="Grigoriev I.V."/>
            <person name="Hibbett D."/>
            <person name="Nagy L.G."/>
            <person name="Martin F.M."/>
        </authorList>
    </citation>
    <scope>NUCLEOTIDE SEQUENCE</scope>
    <source>
        <strain evidence="2">BED1</strain>
    </source>
</reference>
<feature type="compositionally biased region" description="Acidic residues" evidence="1">
    <location>
        <begin position="364"/>
        <end position="384"/>
    </location>
</feature>
<feature type="region of interest" description="Disordered" evidence="1">
    <location>
        <begin position="19"/>
        <end position="62"/>
    </location>
</feature>
<feature type="compositionally biased region" description="Basic and acidic residues" evidence="1">
    <location>
        <begin position="29"/>
        <end position="62"/>
    </location>
</feature>